<dbReference type="InterPro" id="IPR045247">
    <property type="entry name" value="Oye-like"/>
</dbReference>
<reference evidence="5 6" key="1">
    <citation type="submission" date="2018-09" db="EMBL/GenBank/DDBJ databases">
        <authorList>
            <person name="Zhu H."/>
        </authorList>
    </citation>
    <scope>NUCLEOTIDE SEQUENCE [LARGE SCALE GENOMIC DNA]</scope>
    <source>
        <strain evidence="5 6">K1W22B-8</strain>
    </source>
</reference>
<evidence type="ECO:0000256" key="1">
    <source>
        <dbReference type="ARBA" id="ARBA00001917"/>
    </source>
</evidence>
<evidence type="ECO:0000313" key="6">
    <source>
        <dbReference type="Proteomes" id="UP000284605"/>
    </source>
</evidence>
<dbReference type="RefSeq" id="WP_119778791.1">
    <property type="nucleotide sequence ID" value="NZ_QYUK01000011.1"/>
</dbReference>
<dbReference type="GO" id="GO:0010181">
    <property type="term" value="F:FMN binding"/>
    <property type="evidence" value="ECO:0007669"/>
    <property type="project" value="InterPro"/>
</dbReference>
<evidence type="ECO:0000256" key="3">
    <source>
        <dbReference type="ARBA" id="ARBA00023002"/>
    </source>
</evidence>
<dbReference type="EMBL" id="QYUK01000011">
    <property type="protein sequence ID" value="RJF88155.1"/>
    <property type="molecule type" value="Genomic_DNA"/>
</dbReference>
<feature type="domain" description="NADH:flavin oxidoreductase/NADH oxidase N-terminal" evidence="4">
    <location>
        <begin position="7"/>
        <end position="338"/>
    </location>
</feature>
<comment type="cofactor">
    <cofactor evidence="1">
        <name>FMN</name>
        <dbReference type="ChEBI" id="CHEBI:58210"/>
    </cofactor>
</comment>
<accession>A0A418WDQ5</accession>
<dbReference type="PANTHER" id="PTHR22893">
    <property type="entry name" value="NADH OXIDOREDUCTASE-RELATED"/>
    <property type="match status" value="1"/>
</dbReference>
<dbReference type="FunFam" id="3.20.20.70:FF:000059">
    <property type="entry name" value="N-ethylmaleimide reductase, FMN-linked"/>
    <property type="match status" value="1"/>
</dbReference>
<keyword evidence="3" id="KW-0560">Oxidoreductase</keyword>
<evidence type="ECO:0000259" key="4">
    <source>
        <dbReference type="Pfam" id="PF00724"/>
    </source>
</evidence>
<evidence type="ECO:0000313" key="5">
    <source>
        <dbReference type="EMBL" id="RJF88155.1"/>
    </source>
</evidence>
<sequence>MTWSSRLFSPYRLAAIDLPNRIVMAPLTRDRAGPGNVPTELMAKYYAQRASAGLIIAEATQVMPEGQGYDATPGIHSEEQAAGWRKVTDAVHAAGGRIYLQLWHVGRISHTAFQPGGGAPVAPSAIRAKTKTFLNGGFVEVSQPRALDLAEIPGIVQAYGEAARLALKAGFDGVEIHAANGYLIDQFLRDSSNKREDAYGGPIANRTRFLFEVVDAVTAVWGAERVGIRLGPVSPANDIADSNPTALFNAVVDGLDARGLVYIHIIEGATGGARDHGQPYDFAALRKRFRGAYIANNGYDKALAEQTLAADHADLIAFGKPFIANPDLVERLRTDAPLNQVVRETLYGGGAEGYTDYPVLNEAAE</sequence>
<dbReference type="InterPro" id="IPR001155">
    <property type="entry name" value="OxRdtase_FMN_N"/>
</dbReference>
<dbReference type="Pfam" id="PF00724">
    <property type="entry name" value="Oxidored_FMN"/>
    <property type="match status" value="1"/>
</dbReference>
<evidence type="ECO:0000256" key="2">
    <source>
        <dbReference type="ARBA" id="ARBA00005979"/>
    </source>
</evidence>
<dbReference type="GO" id="GO:0005829">
    <property type="term" value="C:cytosol"/>
    <property type="evidence" value="ECO:0007669"/>
    <property type="project" value="TreeGrafter"/>
</dbReference>
<dbReference type="SUPFAM" id="SSF51395">
    <property type="entry name" value="FMN-linked oxidoreductases"/>
    <property type="match status" value="1"/>
</dbReference>
<dbReference type="Proteomes" id="UP000284605">
    <property type="component" value="Unassembled WGS sequence"/>
</dbReference>
<dbReference type="InterPro" id="IPR013785">
    <property type="entry name" value="Aldolase_TIM"/>
</dbReference>
<dbReference type="AlphaFoldDB" id="A0A418WDQ5"/>
<comment type="caution">
    <text evidence="5">The sequence shown here is derived from an EMBL/GenBank/DDBJ whole genome shotgun (WGS) entry which is preliminary data.</text>
</comment>
<name>A0A418WDQ5_9PROT</name>
<proteinExistence type="inferred from homology"/>
<dbReference type="Gene3D" id="3.20.20.70">
    <property type="entry name" value="Aldolase class I"/>
    <property type="match status" value="1"/>
</dbReference>
<gene>
    <name evidence="5" type="ORF">D3874_14960</name>
</gene>
<dbReference type="NCBIfam" id="NF007899">
    <property type="entry name" value="PRK10605.1"/>
    <property type="match status" value="1"/>
</dbReference>
<protein>
    <submittedName>
        <fullName evidence="5">Alkene reductase</fullName>
    </submittedName>
</protein>
<dbReference type="GO" id="GO:0016628">
    <property type="term" value="F:oxidoreductase activity, acting on the CH-CH group of donors, NAD or NADP as acceptor"/>
    <property type="evidence" value="ECO:0007669"/>
    <property type="project" value="UniProtKB-ARBA"/>
</dbReference>
<organism evidence="5 6">
    <name type="scientific">Oleomonas cavernae</name>
    <dbReference type="NCBI Taxonomy" id="2320859"/>
    <lineage>
        <taxon>Bacteria</taxon>
        <taxon>Pseudomonadati</taxon>
        <taxon>Pseudomonadota</taxon>
        <taxon>Alphaproteobacteria</taxon>
        <taxon>Acetobacterales</taxon>
        <taxon>Acetobacteraceae</taxon>
        <taxon>Oleomonas</taxon>
    </lineage>
</organism>
<comment type="similarity">
    <text evidence="2">Belongs to the NADH:flavin oxidoreductase/NADH oxidase family.</text>
</comment>
<dbReference type="PANTHER" id="PTHR22893:SF91">
    <property type="entry name" value="NADPH DEHYDROGENASE 2-RELATED"/>
    <property type="match status" value="1"/>
</dbReference>
<dbReference type="OrthoDB" id="9804454at2"/>
<keyword evidence="6" id="KW-1185">Reference proteome</keyword>
<dbReference type="CDD" id="cd02933">
    <property type="entry name" value="OYE_like_FMN"/>
    <property type="match status" value="1"/>
</dbReference>